<evidence type="ECO:0000256" key="1">
    <source>
        <dbReference type="ARBA" id="ARBA00004613"/>
    </source>
</evidence>
<comment type="similarity">
    <text evidence="2 8">Belongs to the TGF-beta family.</text>
</comment>
<dbReference type="PANTHER" id="PTHR11848:SF308">
    <property type="entry name" value="BMP-LIKE PROTEIN UNC-129"/>
    <property type="match status" value="1"/>
</dbReference>
<accession>A0AAD8AXU1</accession>
<keyword evidence="3" id="KW-0964">Secreted</keyword>
<feature type="compositionally biased region" description="Low complexity" evidence="9">
    <location>
        <begin position="58"/>
        <end position="73"/>
    </location>
</feature>
<comment type="subcellular location">
    <subcellularLocation>
        <location evidence="1">Secreted</location>
    </subcellularLocation>
</comment>
<dbReference type="InterPro" id="IPR001839">
    <property type="entry name" value="TGF-b_C"/>
</dbReference>
<dbReference type="Pfam" id="PF00688">
    <property type="entry name" value="TGFb_propeptide"/>
    <property type="match status" value="1"/>
</dbReference>
<evidence type="ECO:0000256" key="5">
    <source>
        <dbReference type="ARBA" id="ARBA00023030"/>
    </source>
</evidence>
<evidence type="ECO:0000313" key="11">
    <source>
        <dbReference type="EMBL" id="KAK0043792.1"/>
    </source>
</evidence>
<evidence type="ECO:0000256" key="6">
    <source>
        <dbReference type="ARBA" id="ARBA00023157"/>
    </source>
</evidence>
<keyword evidence="4" id="KW-0732">Signal</keyword>
<dbReference type="PROSITE" id="PS51362">
    <property type="entry name" value="TGF_BETA_2"/>
    <property type="match status" value="1"/>
</dbReference>
<evidence type="ECO:0000256" key="3">
    <source>
        <dbReference type="ARBA" id="ARBA00022525"/>
    </source>
</evidence>
<reference evidence="11" key="1">
    <citation type="journal article" date="2023" name="PLoS Negl. Trop. Dis.">
        <title>A genome sequence for Biomphalaria pfeifferi, the major vector snail for the human-infecting parasite Schistosoma mansoni.</title>
        <authorList>
            <person name="Bu L."/>
            <person name="Lu L."/>
            <person name="Laidemitt M.R."/>
            <person name="Zhang S.M."/>
            <person name="Mutuku M."/>
            <person name="Mkoji G."/>
            <person name="Steinauer M."/>
            <person name="Loker E.S."/>
        </authorList>
    </citation>
    <scope>NUCLEOTIDE SEQUENCE</scope>
    <source>
        <strain evidence="11">KasaAsao</strain>
    </source>
</reference>
<dbReference type="GO" id="GO:0008083">
    <property type="term" value="F:growth factor activity"/>
    <property type="evidence" value="ECO:0007669"/>
    <property type="project" value="UniProtKB-KW"/>
</dbReference>
<dbReference type="AlphaFoldDB" id="A0AAD8AXU1"/>
<dbReference type="PROSITE" id="PS00250">
    <property type="entry name" value="TGF_BETA_1"/>
    <property type="match status" value="1"/>
</dbReference>
<dbReference type="FunFam" id="2.10.90.10:FF:000001">
    <property type="entry name" value="Bone morphogenetic protein 4"/>
    <property type="match status" value="1"/>
</dbReference>
<feature type="region of interest" description="Disordered" evidence="9">
    <location>
        <begin position="327"/>
        <end position="350"/>
    </location>
</feature>
<evidence type="ECO:0000256" key="4">
    <source>
        <dbReference type="ARBA" id="ARBA00022729"/>
    </source>
</evidence>
<dbReference type="Proteomes" id="UP001233172">
    <property type="component" value="Unassembled WGS sequence"/>
</dbReference>
<proteinExistence type="inferred from homology"/>
<evidence type="ECO:0000256" key="8">
    <source>
        <dbReference type="RuleBase" id="RU000354"/>
    </source>
</evidence>
<dbReference type="InterPro" id="IPR015615">
    <property type="entry name" value="TGF-beta-rel"/>
</dbReference>
<keyword evidence="12" id="KW-1185">Reference proteome</keyword>
<sequence>MRKRLRTGSQTLVYFNTARKTFLLGLFALLAFQPAMVYSAMGRSLPILPHHQHPSSSLSSSFSSVHHSSASTSDGDEASTRPDAMSRLMKVFGFSRIPKSVTNLVPPQYMSELYATLVDSGGLTRASGPYNSNVIRSFPDKDSIHRMQFLYNISYLDKGETILQAEFRIFKMRPGPLPTSFHDQRISHHILVKVYQILDVRDMTSSKNVVLLDAQKISLHGHGWRVFNVTSAVFAWHYRTKPNYGFLVTAESSSGIPLDSNHIRFAQRNEHHDSKQPILVVYTDNGQRKHPTYISPEDEEYLEIKEDIVNREHKLNGTFRESIRKLNEKTRNANRTRRSTEPEDNGRKKRTFDMFRNRRSCSRYEMLVDFEKIGWSGWIISPNSYNAYQCKGKCPFPLGQSQKPTNHATVQSIVHALSVVKDVDTPCCVPNKLYSISLLYFDDNENVILKQYDDMVVASCGCH</sequence>
<protein>
    <submittedName>
        <fullName evidence="11">Bone morphogenetic protein 2</fullName>
    </submittedName>
</protein>
<keyword evidence="5 8" id="KW-0339">Growth factor</keyword>
<dbReference type="SUPFAM" id="SSF57501">
    <property type="entry name" value="Cystine-knot cytokines"/>
    <property type="match status" value="1"/>
</dbReference>
<dbReference type="InterPro" id="IPR029034">
    <property type="entry name" value="Cystine-knot_cytokine"/>
</dbReference>
<evidence type="ECO:0000256" key="9">
    <source>
        <dbReference type="SAM" id="MobiDB-lite"/>
    </source>
</evidence>
<dbReference type="PANTHER" id="PTHR11848">
    <property type="entry name" value="TGF-BETA FAMILY"/>
    <property type="match status" value="1"/>
</dbReference>
<dbReference type="InterPro" id="IPR001111">
    <property type="entry name" value="TGF-b_propeptide"/>
</dbReference>
<dbReference type="Gene3D" id="2.60.120.970">
    <property type="match status" value="1"/>
</dbReference>
<dbReference type="Gene3D" id="2.10.90.10">
    <property type="entry name" value="Cystine-knot cytokines"/>
    <property type="match status" value="1"/>
</dbReference>
<dbReference type="GO" id="GO:0005125">
    <property type="term" value="F:cytokine activity"/>
    <property type="evidence" value="ECO:0007669"/>
    <property type="project" value="TreeGrafter"/>
</dbReference>
<comment type="caution">
    <text evidence="11">The sequence shown here is derived from an EMBL/GenBank/DDBJ whole genome shotgun (WGS) entry which is preliminary data.</text>
</comment>
<gene>
    <name evidence="11" type="ORF">Bpfe_026759</name>
</gene>
<keyword evidence="7" id="KW-0325">Glycoprotein</keyword>
<evidence type="ECO:0000259" key="10">
    <source>
        <dbReference type="PROSITE" id="PS51362"/>
    </source>
</evidence>
<dbReference type="CDD" id="cd13765">
    <property type="entry name" value="TGF_beta_ADMP"/>
    <property type="match status" value="1"/>
</dbReference>
<feature type="domain" description="TGF-beta family profile" evidence="10">
    <location>
        <begin position="335"/>
        <end position="463"/>
    </location>
</feature>
<evidence type="ECO:0000256" key="2">
    <source>
        <dbReference type="ARBA" id="ARBA00006656"/>
    </source>
</evidence>
<evidence type="ECO:0000256" key="7">
    <source>
        <dbReference type="ARBA" id="ARBA00023180"/>
    </source>
</evidence>
<feature type="compositionally biased region" description="Basic and acidic residues" evidence="9">
    <location>
        <begin position="338"/>
        <end position="350"/>
    </location>
</feature>
<evidence type="ECO:0000313" key="12">
    <source>
        <dbReference type="Proteomes" id="UP001233172"/>
    </source>
</evidence>
<keyword evidence="6" id="KW-1015">Disulfide bond</keyword>
<dbReference type="SMART" id="SM00204">
    <property type="entry name" value="TGFB"/>
    <property type="match status" value="1"/>
</dbReference>
<name>A0AAD8AXU1_BIOPF</name>
<dbReference type="EMBL" id="JASAOG010000211">
    <property type="protein sequence ID" value="KAK0043792.1"/>
    <property type="molecule type" value="Genomic_DNA"/>
</dbReference>
<feature type="region of interest" description="Disordered" evidence="9">
    <location>
        <begin position="58"/>
        <end position="81"/>
    </location>
</feature>
<dbReference type="Pfam" id="PF00019">
    <property type="entry name" value="TGF_beta"/>
    <property type="match status" value="1"/>
</dbReference>
<dbReference type="InterPro" id="IPR017948">
    <property type="entry name" value="TGFb_CS"/>
</dbReference>
<organism evidence="11 12">
    <name type="scientific">Biomphalaria pfeifferi</name>
    <name type="common">Bloodfluke planorb</name>
    <name type="synonym">Freshwater snail</name>
    <dbReference type="NCBI Taxonomy" id="112525"/>
    <lineage>
        <taxon>Eukaryota</taxon>
        <taxon>Metazoa</taxon>
        <taxon>Spiralia</taxon>
        <taxon>Lophotrochozoa</taxon>
        <taxon>Mollusca</taxon>
        <taxon>Gastropoda</taxon>
        <taxon>Heterobranchia</taxon>
        <taxon>Euthyneura</taxon>
        <taxon>Panpulmonata</taxon>
        <taxon>Hygrophila</taxon>
        <taxon>Lymnaeoidea</taxon>
        <taxon>Planorbidae</taxon>
        <taxon>Biomphalaria</taxon>
    </lineage>
</organism>
<dbReference type="GO" id="GO:0005615">
    <property type="term" value="C:extracellular space"/>
    <property type="evidence" value="ECO:0007669"/>
    <property type="project" value="TreeGrafter"/>
</dbReference>
<reference evidence="11" key="2">
    <citation type="submission" date="2023-04" db="EMBL/GenBank/DDBJ databases">
        <authorList>
            <person name="Bu L."/>
            <person name="Lu L."/>
            <person name="Laidemitt M.R."/>
            <person name="Zhang S.M."/>
            <person name="Mutuku M."/>
            <person name="Mkoji G."/>
            <person name="Steinauer M."/>
            <person name="Loker E.S."/>
        </authorList>
    </citation>
    <scope>NUCLEOTIDE SEQUENCE</scope>
    <source>
        <strain evidence="11">KasaAsao</strain>
        <tissue evidence="11">Whole Snail</tissue>
    </source>
</reference>